<name>A0A1Y0IJR1_9BACL</name>
<dbReference type="GO" id="GO:0006629">
    <property type="term" value="P:lipid metabolic process"/>
    <property type="evidence" value="ECO:0007669"/>
    <property type="project" value="InterPro"/>
</dbReference>
<dbReference type="Gene3D" id="3.40.50.1820">
    <property type="entry name" value="alpha/beta hydrolase"/>
    <property type="match status" value="1"/>
</dbReference>
<dbReference type="AlphaFoldDB" id="A0A1Y0IJR1"/>
<dbReference type="PANTHER" id="PTHR45856">
    <property type="entry name" value="ALPHA/BETA-HYDROLASES SUPERFAMILY PROTEIN"/>
    <property type="match status" value="1"/>
</dbReference>
<accession>A0A1Y0IJR1</accession>
<dbReference type="KEGG" id="tum:CBW65_06355"/>
<evidence type="ECO:0000313" key="2">
    <source>
        <dbReference type="EMBL" id="ARU60752.1"/>
    </source>
</evidence>
<feature type="domain" description="Fungal lipase-type" evidence="1">
    <location>
        <begin position="80"/>
        <end position="218"/>
    </location>
</feature>
<dbReference type="EMBL" id="CP021434">
    <property type="protein sequence ID" value="ARU60752.1"/>
    <property type="molecule type" value="Genomic_DNA"/>
</dbReference>
<dbReference type="OrthoDB" id="5522031at2"/>
<reference evidence="3" key="1">
    <citation type="submission" date="2017-05" db="EMBL/GenBank/DDBJ databases">
        <authorList>
            <person name="Sung H."/>
        </authorList>
    </citation>
    <scope>NUCLEOTIDE SEQUENCE [LARGE SCALE GENOMIC DNA]</scope>
    <source>
        <strain evidence="3">AR23208</strain>
    </source>
</reference>
<dbReference type="SUPFAM" id="SSF53474">
    <property type="entry name" value="alpha/beta-Hydrolases"/>
    <property type="match status" value="1"/>
</dbReference>
<evidence type="ECO:0000259" key="1">
    <source>
        <dbReference type="Pfam" id="PF01764"/>
    </source>
</evidence>
<dbReference type="RefSeq" id="WP_087456142.1">
    <property type="nucleotide sequence ID" value="NZ_CP021434.1"/>
</dbReference>
<keyword evidence="3" id="KW-1185">Reference proteome</keyword>
<protein>
    <recommendedName>
        <fullName evidence="1">Fungal lipase-type domain-containing protein</fullName>
    </recommendedName>
</protein>
<gene>
    <name evidence="2" type="ORF">CBW65_06355</name>
</gene>
<dbReference type="InterPro" id="IPR051218">
    <property type="entry name" value="Sec_MonoDiacylglyc_Lipase"/>
</dbReference>
<dbReference type="InterPro" id="IPR002921">
    <property type="entry name" value="Fungal_lipase-type"/>
</dbReference>
<sequence length="262" mass="28599">MSTLTYSVSTAIGWGELVKSAYSTYELDTKDINPPTAVNLPAGWQVVANLQSDPVAGIFSQIQFIGFIVQSTTDATQYGIVFRGTEGVMDWLADFEARHTDFTAVPNGGRTESGFTQMFESLNAVKPGESALQSLDEFLKTLPGDTAITVTGHSLGGAIANLTAIWIAAKHASFPLELYSFAAPMTGDATFAATFNLLVPNSFRIYNKPDIVPTVPFHQLGYDQVNTGHEVNSLNYPNLPRNILGYHSMDTYLYLLQQELQQ</sequence>
<dbReference type="CDD" id="cd00519">
    <property type="entry name" value="Lipase_3"/>
    <property type="match status" value="1"/>
</dbReference>
<dbReference type="Pfam" id="PF01764">
    <property type="entry name" value="Lipase_3"/>
    <property type="match status" value="1"/>
</dbReference>
<dbReference type="PANTHER" id="PTHR45856:SF24">
    <property type="entry name" value="FUNGAL LIPASE-LIKE DOMAIN-CONTAINING PROTEIN"/>
    <property type="match status" value="1"/>
</dbReference>
<proteinExistence type="predicted"/>
<organism evidence="2 3">
    <name type="scientific">Tumebacillus avium</name>
    <dbReference type="NCBI Taxonomy" id="1903704"/>
    <lineage>
        <taxon>Bacteria</taxon>
        <taxon>Bacillati</taxon>
        <taxon>Bacillota</taxon>
        <taxon>Bacilli</taxon>
        <taxon>Bacillales</taxon>
        <taxon>Alicyclobacillaceae</taxon>
        <taxon>Tumebacillus</taxon>
    </lineage>
</organism>
<dbReference type="Proteomes" id="UP000195437">
    <property type="component" value="Chromosome"/>
</dbReference>
<dbReference type="InterPro" id="IPR029058">
    <property type="entry name" value="AB_hydrolase_fold"/>
</dbReference>
<evidence type="ECO:0000313" key="3">
    <source>
        <dbReference type="Proteomes" id="UP000195437"/>
    </source>
</evidence>